<reference evidence="1 2" key="1">
    <citation type="submission" date="2018-06" db="EMBL/GenBank/DDBJ databases">
        <authorList>
            <consortium name="Pathogen Informatics"/>
            <person name="Doyle S."/>
        </authorList>
    </citation>
    <scope>NUCLEOTIDE SEQUENCE [LARGE SCALE GENOMIC DNA]</scope>
    <source>
        <strain evidence="1 2">NCTC12360</strain>
    </source>
</reference>
<evidence type="ECO:0000313" key="2">
    <source>
        <dbReference type="Proteomes" id="UP000254807"/>
    </source>
</evidence>
<gene>
    <name evidence="1" type="ORF">NCTC12360_01048</name>
</gene>
<accession>A0A376GX58</accession>
<protein>
    <submittedName>
        <fullName evidence="1">Uncharacterized protein</fullName>
    </submittedName>
</protein>
<sequence>MNRLLIYGATCIGVIVVGLFVTSESVSADSWSTPPGLANIECKNGHLAVGNCRAKWGDISNGLVNQITNCAVQGFNGGRCKYPGRFY</sequence>
<organism evidence="1 2">
    <name type="scientific">Enterococcus gallinarum</name>
    <dbReference type="NCBI Taxonomy" id="1353"/>
    <lineage>
        <taxon>Bacteria</taxon>
        <taxon>Bacillati</taxon>
        <taxon>Bacillota</taxon>
        <taxon>Bacilli</taxon>
        <taxon>Lactobacillales</taxon>
        <taxon>Enterococcaceae</taxon>
        <taxon>Enterococcus</taxon>
    </lineage>
</organism>
<proteinExistence type="predicted"/>
<dbReference type="AlphaFoldDB" id="A0A376GX58"/>
<dbReference type="Proteomes" id="UP000254807">
    <property type="component" value="Unassembled WGS sequence"/>
</dbReference>
<dbReference type="RefSeq" id="WP_060814180.1">
    <property type="nucleotide sequence ID" value="NZ_JAMXHF010000001.1"/>
</dbReference>
<evidence type="ECO:0000313" key="1">
    <source>
        <dbReference type="EMBL" id="STD82616.1"/>
    </source>
</evidence>
<keyword evidence="2" id="KW-1185">Reference proteome</keyword>
<dbReference type="EMBL" id="UFYW01000001">
    <property type="protein sequence ID" value="STD82616.1"/>
    <property type="molecule type" value="Genomic_DNA"/>
</dbReference>
<name>A0A376GX58_ENTGA</name>